<feature type="non-terminal residue" evidence="2">
    <location>
        <position position="213"/>
    </location>
</feature>
<feature type="transmembrane region" description="Helical" evidence="1">
    <location>
        <begin position="20"/>
        <end position="37"/>
    </location>
</feature>
<sequence>MSTDPEETETDRASFSAKVAKWAPIVLVVIFALYALSKLRPPRHEGNFDLVTLGGLPVQEKGRVKPLDTVARNALLVMRGKQTVPDGPDVGYFEKLFYGKKSPRYLPAIEWFAELTLRPQEADEYKVFRIDHPEVLGLFGFEPGKEKYFSFNDLFHAGEIQGLRGKMDDVLQEVNDFVAKNPNATEKERDEMRERLVPLYEETQKKHDALLAR</sequence>
<organism evidence="2">
    <name type="scientific">marine metagenome</name>
    <dbReference type="NCBI Taxonomy" id="408172"/>
    <lineage>
        <taxon>unclassified sequences</taxon>
        <taxon>metagenomes</taxon>
        <taxon>ecological metagenomes</taxon>
    </lineage>
</organism>
<dbReference type="EMBL" id="UINC01131056">
    <property type="protein sequence ID" value="SVD12528.1"/>
    <property type="molecule type" value="Genomic_DNA"/>
</dbReference>
<accession>A0A382STM1</accession>
<dbReference type="AlphaFoldDB" id="A0A382STM1"/>
<evidence type="ECO:0000313" key="2">
    <source>
        <dbReference type="EMBL" id="SVD12528.1"/>
    </source>
</evidence>
<name>A0A382STM1_9ZZZZ</name>
<keyword evidence="1" id="KW-1133">Transmembrane helix</keyword>
<reference evidence="2" key="1">
    <citation type="submission" date="2018-05" db="EMBL/GenBank/DDBJ databases">
        <authorList>
            <person name="Lanie J.A."/>
            <person name="Ng W.-L."/>
            <person name="Kazmierczak K.M."/>
            <person name="Andrzejewski T.M."/>
            <person name="Davidsen T.M."/>
            <person name="Wayne K.J."/>
            <person name="Tettelin H."/>
            <person name="Glass J.I."/>
            <person name="Rusch D."/>
            <person name="Podicherti R."/>
            <person name="Tsui H.-C.T."/>
            <person name="Winkler M.E."/>
        </authorList>
    </citation>
    <scope>NUCLEOTIDE SEQUENCE</scope>
</reference>
<gene>
    <name evidence="2" type="ORF">METZ01_LOCUS365382</name>
</gene>
<proteinExistence type="predicted"/>
<keyword evidence="1" id="KW-0472">Membrane</keyword>
<evidence type="ECO:0000256" key="1">
    <source>
        <dbReference type="SAM" id="Phobius"/>
    </source>
</evidence>
<keyword evidence="1" id="KW-0812">Transmembrane</keyword>
<protein>
    <submittedName>
        <fullName evidence="2">Uncharacterized protein</fullName>
    </submittedName>
</protein>